<name>A0A4R4Y4C5_9PSEU</name>
<protein>
    <submittedName>
        <fullName evidence="3">MBL fold metallo-hydrolase</fullName>
    </submittedName>
</protein>
<dbReference type="GO" id="GO:0016787">
    <property type="term" value="F:hydrolase activity"/>
    <property type="evidence" value="ECO:0007669"/>
    <property type="project" value="UniProtKB-KW"/>
</dbReference>
<dbReference type="AlphaFoldDB" id="A0A4R4Y4C5"/>
<dbReference type="InterPro" id="IPR050114">
    <property type="entry name" value="UPF0173_UPF0282_UlaG_hydrolase"/>
</dbReference>
<evidence type="ECO:0000256" key="1">
    <source>
        <dbReference type="ARBA" id="ARBA00022801"/>
    </source>
</evidence>
<dbReference type="InterPro" id="IPR001279">
    <property type="entry name" value="Metallo-B-lactamas"/>
</dbReference>
<reference evidence="3 4" key="1">
    <citation type="submission" date="2019-03" db="EMBL/GenBank/DDBJ databases">
        <title>Draft genome sequences of novel Actinobacteria.</title>
        <authorList>
            <person name="Sahin N."/>
            <person name="Ay H."/>
            <person name="Saygin H."/>
        </authorList>
    </citation>
    <scope>NUCLEOTIDE SEQUENCE [LARGE SCALE GENOMIC DNA]</scope>
    <source>
        <strain evidence="3 4">7K502</strain>
    </source>
</reference>
<gene>
    <name evidence="3" type="ORF">E1288_37635</name>
</gene>
<comment type="caution">
    <text evidence="3">The sequence shown here is derived from an EMBL/GenBank/DDBJ whole genome shotgun (WGS) entry which is preliminary data.</text>
</comment>
<dbReference type="OrthoDB" id="3204284at2"/>
<dbReference type="Gene3D" id="3.60.15.10">
    <property type="entry name" value="Ribonuclease Z/Hydroxyacylglutathione hydrolase-like"/>
    <property type="match status" value="1"/>
</dbReference>
<dbReference type="Proteomes" id="UP000294947">
    <property type="component" value="Unassembled WGS sequence"/>
</dbReference>
<dbReference type="SMART" id="SM00849">
    <property type="entry name" value="Lactamase_B"/>
    <property type="match status" value="1"/>
</dbReference>
<organism evidence="3 4">
    <name type="scientific">Saccharopolyspora elongata</name>
    <dbReference type="NCBI Taxonomy" id="2530387"/>
    <lineage>
        <taxon>Bacteria</taxon>
        <taxon>Bacillati</taxon>
        <taxon>Actinomycetota</taxon>
        <taxon>Actinomycetes</taxon>
        <taxon>Pseudonocardiales</taxon>
        <taxon>Pseudonocardiaceae</taxon>
        <taxon>Saccharopolyspora</taxon>
    </lineage>
</organism>
<dbReference type="RefSeq" id="WP_132493463.1">
    <property type="nucleotide sequence ID" value="NZ_SMKW01000080.1"/>
</dbReference>
<feature type="domain" description="Metallo-beta-lactamase" evidence="2">
    <location>
        <begin position="7"/>
        <end position="217"/>
    </location>
</feature>
<sequence length="255" mass="27095">MKITQVRNATILLEAGGQRVLVDPMLGAKGSFGSAPTSVGDSSRNPTVDLTVPLNDLLDVDVVVVTHTHPDHWDAAAAALLPREVPLLVQNTADAEIIAAEGFTDVSVMDGPVEVGGAEFVRTDGQHGSDATVAAWPGLGEVSGVVVRRSGEPTVYVAGDTVWNEHVRAALEEHQPDIVVLNTGEATWQDGSPIIMGATDVLQVHRTAPQTRIVAVHMQALNHCIVTRDDVRELARRHGIAQQVLVPEDGEALTF</sequence>
<evidence type="ECO:0000313" key="4">
    <source>
        <dbReference type="Proteomes" id="UP000294947"/>
    </source>
</evidence>
<keyword evidence="4" id="KW-1185">Reference proteome</keyword>
<dbReference type="PANTHER" id="PTHR43546">
    <property type="entry name" value="UPF0173 METAL-DEPENDENT HYDROLASE MJ1163-RELATED"/>
    <property type="match status" value="1"/>
</dbReference>
<evidence type="ECO:0000259" key="2">
    <source>
        <dbReference type="SMART" id="SM00849"/>
    </source>
</evidence>
<dbReference type="PANTHER" id="PTHR43546:SF9">
    <property type="entry name" value="L-ASCORBATE-6-PHOSPHATE LACTONASE ULAG-RELATED"/>
    <property type="match status" value="1"/>
</dbReference>
<accession>A0A4R4Y4C5</accession>
<dbReference type="Pfam" id="PF12706">
    <property type="entry name" value="Lactamase_B_2"/>
    <property type="match status" value="1"/>
</dbReference>
<evidence type="ECO:0000313" key="3">
    <source>
        <dbReference type="EMBL" id="TDD39095.1"/>
    </source>
</evidence>
<dbReference type="InterPro" id="IPR036866">
    <property type="entry name" value="RibonucZ/Hydroxyglut_hydro"/>
</dbReference>
<dbReference type="EMBL" id="SMKW01000080">
    <property type="protein sequence ID" value="TDD39095.1"/>
    <property type="molecule type" value="Genomic_DNA"/>
</dbReference>
<keyword evidence="1 3" id="KW-0378">Hydrolase</keyword>
<proteinExistence type="predicted"/>
<dbReference type="SUPFAM" id="SSF56281">
    <property type="entry name" value="Metallo-hydrolase/oxidoreductase"/>
    <property type="match status" value="1"/>
</dbReference>